<comment type="caution">
    <text evidence="2">The sequence shown here is derived from an EMBL/GenBank/DDBJ whole genome shotgun (WGS) entry which is preliminary data.</text>
</comment>
<sequence length="122" mass="13510">MDYDRKSAASSFYGGRRSSVDVLNQDFPSPSTPRYPQPERMRHDSASTFYNPNGPSRASAEMLTNNPTAGYNSMSYYAAGRTEPVKGGYDEDAFRDEPFDIYADFNNAGPKYSKATFGVDDG</sequence>
<protein>
    <submittedName>
        <fullName evidence="2">Uncharacterized protein</fullName>
    </submittedName>
</protein>
<keyword evidence="3" id="KW-1185">Reference proteome</keyword>
<evidence type="ECO:0000256" key="1">
    <source>
        <dbReference type="SAM" id="MobiDB-lite"/>
    </source>
</evidence>
<dbReference type="Proteomes" id="UP000186601">
    <property type="component" value="Unassembled WGS sequence"/>
</dbReference>
<feature type="compositionally biased region" description="Polar residues" evidence="1">
    <location>
        <begin position="46"/>
        <end position="65"/>
    </location>
</feature>
<reference evidence="2 3" key="1">
    <citation type="submission" date="2018-02" db="EMBL/GenBank/DDBJ databases">
        <title>Genome sequence of the basidiomycete white-rot fungus Phlebia centrifuga.</title>
        <authorList>
            <person name="Granchi Z."/>
            <person name="Peng M."/>
            <person name="de Vries R.P."/>
            <person name="Hilden K."/>
            <person name="Makela M.R."/>
            <person name="Grigoriev I."/>
            <person name="Riley R."/>
        </authorList>
    </citation>
    <scope>NUCLEOTIDE SEQUENCE [LARGE SCALE GENOMIC DNA]</scope>
    <source>
        <strain evidence="2 3">FBCC195</strain>
    </source>
</reference>
<evidence type="ECO:0000313" key="2">
    <source>
        <dbReference type="EMBL" id="PSS34088.1"/>
    </source>
</evidence>
<proteinExistence type="predicted"/>
<dbReference type="OrthoDB" id="5582002at2759"/>
<dbReference type="EMBL" id="MLYV02000158">
    <property type="protein sequence ID" value="PSS34088.1"/>
    <property type="molecule type" value="Genomic_DNA"/>
</dbReference>
<name>A0A2R6RVP1_9APHY</name>
<evidence type="ECO:0000313" key="3">
    <source>
        <dbReference type="Proteomes" id="UP000186601"/>
    </source>
</evidence>
<feature type="region of interest" description="Disordered" evidence="1">
    <location>
        <begin position="1"/>
        <end position="65"/>
    </location>
</feature>
<gene>
    <name evidence="2" type="ORF">PHLCEN_2v1882</name>
</gene>
<organism evidence="2 3">
    <name type="scientific">Hermanssonia centrifuga</name>
    <dbReference type="NCBI Taxonomy" id="98765"/>
    <lineage>
        <taxon>Eukaryota</taxon>
        <taxon>Fungi</taxon>
        <taxon>Dikarya</taxon>
        <taxon>Basidiomycota</taxon>
        <taxon>Agaricomycotina</taxon>
        <taxon>Agaricomycetes</taxon>
        <taxon>Polyporales</taxon>
        <taxon>Meruliaceae</taxon>
        <taxon>Hermanssonia</taxon>
    </lineage>
</organism>
<dbReference type="AlphaFoldDB" id="A0A2R6RVP1"/>
<dbReference type="STRING" id="98765.A0A2R6RVP1"/>
<accession>A0A2R6RVP1</accession>